<protein>
    <submittedName>
        <fullName evidence="3">Uncharacterized protein</fullName>
    </submittedName>
</protein>
<organism evidence="3 4">
    <name type="scientific">Heterodera trifolii</name>
    <dbReference type="NCBI Taxonomy" id="157864"/>
    <lineage>
        <taxon>Eukaryota</taxon>
        <taxon>Metazoa</taxon>
        <taxon>Ecdysozoa</taxon>
        <taxon>Nematoda</taxon>
        <taxon>Chromadorea</taxon>
        <taxon>Rhabditida</taxon>
        <taxon>Tylenchina</taxon>
        <taxon>Tylenchomorpha</taxon>
        <taxon>Tylenchoidea</taxon>
        <taxon>Heteroderidae</taxon>
        <taxon>Heteroderinae</taxon>
        <taxon>Heterodera</taxon>
    </lineage>
</organism>
<name>A0ABD2LZN4_9BILA</name>
<sequence length="156" mass="17656">MFSSSSSSSVCVSFSLGHKLFLFLLPILFAAQQFGTTEASPLIQQKDDSIAMPLLFDRPWQPQIALAPNSPPAYFVLPANVPLERPIYDQSDNAIEDELAEEAKAKRAQTFVRFGKRAQTFVRFGKRAQTFVRFGRDAQRQQQMANEQQKQAQKKE</sequence>
<dbReference type="EMBL" id="JBICBT010000207">
    <property type="protein sequence ID" value="KAL3120710.1"/>
    <property type="molecule type" value="Genomic_DNA"/>
</dbReference>
<evidence type="ECO:0000256" key="1">
    <source>
        <dbReference type="SAM" id="MobiDB-lite"/>
    </source>
</evidence>
<dbReference type="Proteomes" id="UP001620626">
    <property type="component" value="Unassembled WGS sequence"/>
</dbReference>
<reference evidence="3 4" key="1">
    <citation type="submission" date="2024-10" db="EMBL/GenBank/DDBJ databases">
        <authorList>
            <person name="Kim D."/>
        </authorList>
    </citation>
    <scope>NUCLEOTIDE SEQUENCE [LARGE SCALE GENOMIC DNA]</scope>
    <source>
        <strain evidence="3">BH-2024</strain>
    </source>
</reference>
<feature type="region of interest" description="Disordered" evidence="1">
    <location>
        <begin position="137"/>
        <end position="156"/>
    </location>
</feature>
<feature type="signal peptide" evidence="2">
    <location>
        <begin position="1"/>
        <end position="39"/>
    </location>
</feature>
<feature type="chain" id="PRO_5044825479" evidence="2">
    <location>
        <begin position="40"/>
        <end position="156"/>
    </location>
</feature>
<proteinExistence type="predicted"/>
<evidence type="ECO:0000313" key="4">
    <source>
        <dbReference type="Proteomes" id="UP001620626"/>
    </source>
</evidence>
<keyword evidence="2" id="KW-0732">Signal</keyword>
<evidence type="ECO:0000313" key="3">
    <source>
        <dbReference type="EMBL" id="KAL3120710.1"/>
    </source>
</evidence>
<dbReference type="AlphaFoldDB" id="A0ABD2LZN4"/>
<accession>A0ABD2LZN4</accession>
<gene>
    <name evidence="3" type="ORF">niasHT_008002</name>
</gene>
<keyword evidence="4" id="KW-1185">Reference proteome</keyword>
<evidence type="ECO:0000256" key="2">
    <source>
        <dbReference type="SAM" id="SignalP"/>
    </source>
</evidence>
<feature type="compositionally biased region" description="Low complexity" evidence="1">
    <location>
        <begin position="140"/>
        <end position="156"/>
    </location>
</feature>
<comment type="caution">
    <text evidence="3">The sequence shown here is derived from an EMBL/GenBank/DDBJ whole genome shotgun (WGS) entry which is preliminary data.</text>
</comment>